<dbReference type="EMBL" id="JAGFMF010011702">
    <property type="protein sequence ID" value="KAG8515647.1"/>
    <property type="molecule type" value="Genomic_DNA"/>
</dbReference>
<dbReference type="SMART" id="SM00020">
    <property type="entry name" value="Tryp_SPc"/>
    <property type="match status" value="1"/>
</dbReference>
<dbReference type="CDD" id="cd00190">
    <property type="entry name" value="Tryp_SPc"/>
    <property type="match status" value="1"/>
</dbReference>
<dbReference type="InterPro" id="IPR018114">
    <property type="entry name" value="TRYPSIN_HIS"/>
</dbReference>
<dbReference type="GO" id="GO:0006508">
    <property type="term" value="P:proteolysis"/>
    <property type="evidence" value="ECO:0007669"/>
    <property type="project" value="UniProtKB-KW"/>
</dbReference>
<evidence type="ECO:0000259" key="8">
    <source>
        <dbReference type="PROSITE" id="PS50240"/>
    </source>
</evidence>
<dbReference type="PROSITE" id="PS00134">
    <property type="entry name" value="TRYPSIN_HIS"/>
    <property type="match status" value="1"/>
</dbReference>
<gene>
    <name evidence="9" type="ORF">J0S82_012519</name>
</gene>
<sequence length="258" mass="29367">MNHHFLVFSMLTVVAVTATIVSVAQGLEREILSPEQMNIKTGPTFLIFLYSEYEPCLGTLIHEQWILTAAHCFLPYLEIDIASKRDYFDDMKGKLTYHLSVQHPNFTRGSAENDLMLIKLKEPLKLNDQVKLAVLPNTTDNREGEMCTVSGWGWTWQVTYVYPDIQIDQKVLWFSAECCQQSQVSEAPVQVTENMFCAGSPSAPRQSCKEMTAAPILCQNQLYGILSWSKGCALRGDTGYYTKISHYTDWILKVIRTY</sequence>
<comment type="caution">
    <text evidence="9">The sequence shown here is derived from an EMBL/GenBank/DDBJ whole genome shotgun (WGS) entry which is preliminary data.</text>
</comment>
<dbReference type="GO" id="GO:0005615">
    <property type="term" value="C:extracellular space"/>
    <property type="evidence" value="ECO:0007669"/>
    <property type="project" value="TreeGrafter"/>
</dbReference>
<dbReference type="InterPro" id="IPR050127">
    <property type="entry name" value="Serine_Proteases_S1"/>
</dbReference>
<keyword evidence="5" id="KW-0720">Serine protease</keyword>
<dbReference type="PANTHER" id="PTHR24264:SF65">
    <property type="entry name" value="SRCR DOMAIN-CONTAINING PROTEIN"/>
    <property type="match status" value="1"/>
</dbReference>
<dbReference type="SUPFAM" id="SSF50494">
    <property type="entry name" value="Trypsin-like serine proteases"/>
    <property type="match status" value="1"/>
</dbReference>
<dbReference type="InterPro" id="IPR043504">
    <property type="entry name" value="Peptidase_S1_PA_chymotrypsin"/>
</dbReference>
<keyword evidence="6" id="KW-1015">Disulfide bond</keyword>
<dbReference type="Gene3D" id="2.40.10.10">
    <property type="entry name" value="Trypsin-like serine proteases"/>
    <property type="match status" value="2"/>
</dbReference>
<keyword evidence="7" id="KW-0732">Signal</keyword>
<accession>A0A8J6DN66</accession>
<evidence type="ECO:0000256" key="4">
    <source>
        <dbReference type="ARBA" id="ARBA00022801"/>
    </source>
</evidence>
<keyword evidence="2" id="KW-0964">Secreted</keyword>
<keyword evidence="10" id="KW-1185">Reference proteome</keyword>
<evidence type="ECO:0000256" key="5">
    <source>
        <dbReference type="ARBA" id="ARBA00022825"/>
    </source>
</evidence>
<feature type="domain" description="Peptidase S1" evidence="8">
    <location>
        <begin position="31"/>
        <end position="256"/>
    </location>
</feature>
<dbReference type="GO" id="GO:0004252">
    <property type="term" value="F:serine-type endopeptidase activity"/>
    <property type="evidence" value="ECO:0007669"/>
    <property type="project" value="InterPro"/>
</dbReference>
<dbReference type="AlphaFoldDB" id="A0A8J6DN66"/>
<evidence type="ECO:0000256" key="1">
    <source>
        <dbReference type="ARBA" id="ARBA00004613"/>
    </source>
</evidence>
<evidence type="ECO:0000313" key="9">
    <source>
        <dbReference type="EMBL" id="KAG8515647.1"/>
    </source>
</evidence>
<feature type="signal peptide" evidence="7">
    <location>
        <begin position="1"/>
        <end position="18"/>
    </location>
</feature>
<dbReference type="PRINTS" id="PR00722">
    <property type="entry name" value="CHYMOTRYPSIN"/>
</dbReference>
<dbReference type="Pfam" id="PF00089">
    <property type="entry name" value="Trypsin"/>
    <property type="match status" value="1"/>
</dbReference>
<evidence type="ECO:0000256" key="6">
    <source>
        <dbReference type="ARBA" id="ARBA00023157"/>
    </source>
</evidence>
<reference evidence="9" key="1">
    <citation type="journal article" date="2021" name="Evol. Appl.">
        <title>The genome of the Pyrenean desman and the effects of bottlenecks and inbreeding on the genomic landscape of an endangered species.</title>
        <authorList>
            <person name="Escoda L."/>
            <person name="Castresana J."/>
        </authorList>
    </citation>
    <scope>NUCLEOTIDE SEQUENCE</scope>
    <source>
        <strain evidence="9">IBE-C5619</strain>
    </source>
</reference>
<feature type="chain" id="PRO_5035248146" evidence="7">
    <location>
        <begin position="19"/>
        <end position="258"/>
    </location>
</feature>
<organism evidence="9 10">
    <name type="scientific">Galemys pyrenaicus</name>
    <name type="common">Iberian desman</name>
    <name type="synonym">Pyrenean desman</name>
    <dbReference type="NCBI Taxonomy" id="202257"/>
    <lineage>
        <taxon>Eukaryota</taxon>
        <taxon>Metazoa</taxon>
        <taxon>Chordata</taxon>
        <taxon>Craniata</taxon>
        <taxon>Vertebrata</taxon>
        <taxon>Euteleostomi</taxon>
        <taxon>Mammalia</taxon>
        <taxon>Eutheria</taxon>
        <taxon>Laurasiatheria</taxon>
        <taxon>Eulipotyphla</taxon>
        <taxon>Talpidae</taxon>
        <taxon>Galemys</taxon>
    </lineage>
</organism>
<name>A0A8J6DN66_GALPY</name>
<keyword evidence="3 9" id="KW-0645">Protease</keyword>
<dbReference type="InterPro" id="IPR001254">
    <property type="entry name" value="Trypsin_dom"/>
</dbReference>
<evidence type="ECO:0000256" key="2">
    <source>
        <dbReference type="ARBA" id="ARBA00022525"/>
    </source>
</evidence>
<protein>
    <submittedName>
        <fullName evidence="9">Serine protease 58</fullName>
    </submittedName>
</protein>
<dbReference type="InterPro" id="IPR009003">
    <property type="entry name" value="Peptidase_S1_PA"/>
</dbReference>
<evidence type="ECO:0000256" key="7">
    <source>
        <dbReference type="SAM" id="SignalP"/>
    </source>
</evidence>
<dbReference type="Proteomes" id="UP000700334">
    <property type="component" value="Unassembled WGS sequence"/>
</dbReference>
<dbReference type="InterPro" id="IPR001314">
    <property type="entry name" value="Peptidase_S1A"/>
</dbReference>
<dbReference type="PANTHER" id="PTHR24264">
    <property type="entry name" value="TRYPSIN-RELATED"/>
    <property type="match status" value="1"/>
</dbReference>
<dbReference type="FunFam" id="2.40.10.10:FF:000049">
    <property type="entry name" value="probable inactive serine protease 37"/>
    <property type="match status" value="1"/>
</dbReference>
<evidence type="ECO:0000313" key="10">
    <source>
        <dbReference type="Proteomes" id="UP000700334"/>
    </source>
</evidence>
<proteinExistence type="predicted"/>
<dbReference type="OrthoDB" id="10059102at2759"/>
<comment type="subcellular location">
    <subcellularLocation>
        <location evidence="1">Secreted</location>
    </subcellularLocation>
</comment>
<evidence type="ECO:0000256" key="3">
    <source>
        <dbReference type="ARBA" id="ARBA00022670"/>
    </source>
</evidence>
<keyword evidence="4" id="KW-0378">Hydrolase</keyword>
<dbReference type="PROSITE" id="PS50240">
    <property type="entry name" value="TRYPSIN_DOM"/>
    <property type="match status" value="1"/>
</dbReference>